<protein>
    <submittedName>
        <fullName evidence="1">Uncharacterized protein</fullName>
    </submittedName>
</protein>
<evidence type="ECO:0000313" key="1">
    <source>
        <dbReference type="EMBL" id="KAI5673983.1"/>
    </source>
</evidence>
<dbReference type="EMBL" id="CM044703">
    <property type="protein sequence ID" value="KAI5673983.1"/>
    <property type="molecule type" value="Genomic_DNA"/>
</dbReference>
<organism evidence="1 2">
    <name type="scientific">Catharanthus roseus</name>
    <name type="common">Madagascar periwinkle</name>
    <name type="synonym">Vinca rosea</name>
    <dbReference type="NCBI Taxonomy" id="4058"/>
    <lineage>
        <taxon>Eukaryota</taxon>
        <taxon>Viridiplantae</taxon>
        <taxon>Streptophyta</taxon>
        <taxon>Embryophyta</taxon>
        <taxon>Tracheophyta</taxon>
        <taxon>Spermatophyta</taxon>
        <taxon>Magnoliopsida</taxon>
        <taxon>eudicotyledons</taxon>
        <taxon>Gunneridae</taxon>
        <taxon>Pentapetalae</taxon>
        <taxon>asterids</taxon>
        <taxon>lamiids</taxon>
        <taxon>Gentianales</taxon>
        <taxon>Apocynaceae</taxon>
        <taxon>Rauvolfioideae</taxon>
        <taxon>Vinceae</taxon>
        <taxon>Catharanthinae</taxon>
        <taxon>Catharanthus</taxon>
    </lineage>
</organism>
<proteinExistence type="predicted"/>
<name>A0ACC0BMZ2_CATRO</name>
<keyword evidence="2" id="KW-1185">Reference proteome</keyword>
<comment type="caution">
    <text evidence="1">The sequence shown here is derived from an EMBL/GenBank/DDBJ whole genome shotgun (WGS) entry which is preliminary data.</text>
</comment>
<gene>
    <name evidence="1" type="ORF">M9H77_14347</name>
</gene>
<accession>A0ACC0BMZ2</accession>
<sequence>MSHMLRNKVQRKFRMRGYTLQVEALTEVLSFVTQYPDNENEAIDLLLDNLQFLSLKSAILDKETVAKVVSDLLEAAAAGDENPNTPIGFGGSALRIINVFDVPKYRYDKTKKTFYEYAGRLPLHGDSSAKINVYRDRFLLLSQRLSRQPEFSKPAFDFDISEYRTCEISPIQSLVGRLGRTWIMGLISQLEDGHFYLEDLNAAVEIDFSDAKITTGFFVENSVVVAEGEMLPNGVFKAETCGFPPLEDREKSVTFCAGLDFFGGGTFTKEETLLLQEMETRAVKDMFVILSDVWLDNEETMGNLETVFNGFENVDVVPSLFVFMGNFCSHPCNLAFNSYSDLRSQFGKLGQMIASHQRLMEHCRFLFIPGPDDVGPSTALPRCPLPKYITEELQKHVPTAIFSSNPCRVKFYTQEIVFFRQDLLYRMRRSCLIPYLKEEASDPFQHLVDTIIHQSHLCPLPLSLQPIIWNYDHCLHLYPTPHTIVLGDKSEQRVHTYKGVTCLNPGSFSNDSTFVAYRPCTREVELSNL</sequence>
<dbReference type="Proteomes" id="UP001060085">
    <property type="component" value="Linkage Group LG03"/>
</dbReference>
<reference evidence="2" key="1">
    <citation type="journal article" date="2023" name="Nat. Plants">
        <title>Single-cell RNA sequencing provides a high-resolution roadmap for understanding the multicellular compartmentation of specialized metabolism.</title>
        <authorList>
            <person name="Sun S."/>
            <person name="Shen X."/>
            <person name="Li Y."/>
            <person name="Li Y."/>
            <person name="Wang S."/>
            <person name="Li R."/>
            <person name="Zhang H."/>
            <person name="Shen G."/>
            <person name="Guo B."/>
            <person name="Wei J."/>
            <person name="Xu J."/>
            <person name="St-Pierre B."/>
            <person name="Chen S."/>
            <person name="Sun C."/>
        </authorList>
    </citation>
    <scope>NUCLEOTIDE SEQUENCE [LARGE SCALE GENOMIC DNA]</scope>
</reference>
<evidence type="ECO:0000313" key="2">
    <source>
        <dbReference type="Proteomes" id="UP001060085"/>
    </source>
</evidence>